<evidence type="ECO:0000256" key="1">
    <source>
        <dbReference type="ARBA" id="ARBA00004141"/>
    </source>
</evidence>
<evidence type="ECO:0000256" key="7">
    <source>
        <dbReference type="ARBA" id="ARBA00023002"/>
    </source>
</evidence>
<dbReference type="PANTHER" id="PTHR19353">
    <property type="entry name" value="FATTY ACID DESATURASE 2"/>
    <property type="match status" value="1"/>
</dbReference>
<evidence type="ECO:0000256" key="6">
    <source>
        <dbReference type="ARBA" id="ARBA00022989"/>
    </source>
</evidence>
<keyword evidence="3" id="KW-0349">Heme</keyword>
<dbReference type="EMBL" id="KQ964519">
    <property type="protein sequence ID" value="KXN69909.1"/>
    <property type="molecule type" value="Genomic_DNA"/>
</dbReference>
<keyword evidence="8" id="KW-0408">Iron</keyword>
<evidence type="ECO:0000256" key="10">
    <source>
        <dbReference type="ARBA" id="ARBA00023136"/>
    </source>
</evidence>
<dbReference type="PIRSF" id="PIRSF015921">
    <property type="entry name" value="FA_sphinglp_des"/>
    <property type="match status" value="1"/>
</dbReference>
<dbReference type="InterPro" id="IPR036400">
    <property type="entry name" value="Cyt_B5-like_heme/steroid_sf"/>
</dbReference>
<evidence type="ECO:0000256" key="8">
    <source>
        <dbReference type="ARBA" id="ARBA00023004"/>
    </source>
</evidence>
<evidence type="ECO:0000256" key="5">
    <source>
        <dbReference type="ARBA" id="ARBA00022723"/>
    </source>
</evidence>
<feature type="transmembrane region" description="Helical" evidence="11">
    <location>
        <begin position="138"/>
        <end position="158"/>
    </location>
</feature>
<dbReference type="PROSITE" id="PS00191">
    <property type="entry name" value="CYTOCHROME_B5_1"/>
    <property type="match status" value="1"/>
</dbReference>
<comment type="similarity">
    <text evidence="2">Belongs to the fatty acid desaturase type 1 family.</text>
</comment>
<accession>A0A137P4N6</accession>
<evidence type="ECO:0000313" key="14">
    <source>
        <dbReference type="Proteomes" id="UP000070444"/>
    </source>
</evidence>
<keyword evidence="7" id="KW-0560">Oxidoreductase</keyword>
<keyword evidence="4 11" id="KW-0812">Transmembrane</keyword>
<keyword evidence="6 11" id="KW-1133">Transmembrane helix</keyword>
<keyword evidence="10 11" id="KW-0472">Membrane</keyword>
<dbReference type="GO" id="GO:0016717">
    <property type="term" value="F:oxidoreductase activity, acting on paired donors, with oxidation of a pair of donors resulting in the reduction of molecular oxygen to two molecules of water"/>
    <property type="evidence" value="ECO:0007669"/>
    <property type="project" value="TreeGrafter"/>
</dbReference>
<protein>
    <submittedName>
        <fullName evidence="13">Delta6 fatty acid desaturase</fullName>
    </submittedName>
</protein>
<feature type="transmembrane region" description="Helical" evidence="11">
    <location>
        <begin position="277"/>
        <end position="300"/>
    </location>
</feature>
<dbReference type="GO" id="GO:0020037">
    <property type="term" value="F:heme binding"/>
    <property type="evidence" value="ECO:0007669"/>
    <property type="project" value="InterPro"/>
</dbReference>
<dbReference type="InterPro" id="IPR018506">
    <property type="entry name" value="Cyt_B5_heme-BS"/>
</dbReference>
<dbReference type="OrthoDB" id="260091at2759"/>
<dbReference type="AlphaFoldDB" id="A0A137P4N6"/>
<comment type="subcellular location">
    <subcellularLocation>
        <location evidence="1">Membrane</location>
        <topology evidence="1">Multi-pass membrane protein</topology>
    </subcellularLocation>
</comment>
<dbReference type="Gene3D" id="3.10.120.10">
    <property type="entry name" value="Cytochrome b5-like heme/steroid binding domain"/>
    <property type="match status" value="1"/>
</dbReference>
<evidence type="ECO:0000259" key="12">
    <source>
        <dbReference type="PROSITE" id="PS50255"/>
    </source>
</evidence>
<dbReference type="Pfam" id="PF00487">
    <property type="entry name" value="FA_desaturase"/>
    <property type="match status" value="1"/>
</dbReference>
<dbReference type="Pfam" id="PF00173">
    <property type="entry name" value="Cyt-b5"/>
    <property type="match status" value="1"/>
</dbReference>
<organism evidence="13 14">
    <name type="scientific">Conidiobolus coronatus (strain ATCC 28846 / CBS 209.66 / NRRL 28638)</name>
    <name type="common">Delacroixia coronata</name>
    <dbReference type="NCBI Taxonomy" id="796925"/>
    <lineage>
        <taxon>Eukaryota</taxon>
        <taxon>Fungi</taxon>
        <taxon>Fungi incertae sedis</taxon>
        <taxon>Zoopagomycota</taxon>
        <taxon>Entomophthoromycotina</taxon>
        <taxon>Entomophthoromycetes</taxon>
        <taxon>Entomophthorales</taxon>
        <taxon>Ancylistaceae</taxon>
        <taxon>Conidiobolus</taxon>
    </lineage>
</organism>
<dbReference type="PROSITE" id="PS50255">
    <property type="entry name" value="CYTOCHROME_B5_2"/>
    <property type="match status" value="1"/>
</dbReference>
<dbReference type="SMART" id="SM01117">
    <property type="entry name" value="Cyt-b5"/>
    <property type="match status" value="1"/>
</dbReference>
<dbReference type="SUPFAM" id="SSF55856">
    <property type="entry name" value="Cytochrome b5-like heme/steroid binding domain"/>
    <property type="match status" value="1"/>
</dbReference>
<dbReference type="InterPro" id="IPR001199">
    <property type="entry name" value="Cyt_B5-like_heme/steroid-bd"/>
</dbReference>
<keyword evidence="14" id="KW-1185">Reference proteome</keyword>
<evidence type="ECO:0000256" key="11">
    <source>
        <dbReference type="SAM" id="Phobius"/>
    </source>
</evidence>
<evidence type="ECO:0000256" key="9">
    <source>
        <dbReference type="ARBA" id="ARBA00023098"/>
    </source>
</evidence>
<dbReference type="PANTHER" id="PTHR19353:SF88">
    <property type="entry name" value="DELTA(5) FATTY ACID DESATURASE FAT-4"/>
    <property type="match status" value="1"/>
</dbReference>
<dbReference type="InterPro" id="IPR012171">
    <property type="entry name" value="Fatty_acid_desaturase"/>
</dbReference>
<dbReference type="STRING" id="796925.A0A137P4N6"/>
<feature type="domain" description="Cytochrome b5 heme-binding" evidence="12">
    <location>
        <begin position="19"/>
        <end position="102"/>
    </location>
</feature>
<keyword evidence="5" id="KW-0479">Metal-binding</keyword>
<dbReference type="GO" id="GO:0046872">
    <property type="term" value="F:metal ion binding"/>
    <property type="evidence" value="ECO:0007669"/>
    <property type="project" value="UniProtKB-KW"/>
</dbReference>
<dbReference type="GO" id="GO:0006629">
    <property type="term" value="P:lipid metabolic process"/>
    <property type="evidence" value="ECO:0007669"/>
    <property type="project" value="UniProtKB-KW"/>
</dbReference>
<dbReference type="GO" id="GO:0016020">
    <property type="term" value="C:membrane"/>
    <property type="evidence" value="ECO:0007669"/>
    <property type="project" value="UniProtKB-SubCell"/>
</dbReference>
<reference evidence="13 14" key="1">
    <citation type="journal article" date="2015" name="Genome Biol. Evol.">
        <title>Phylogenomic analyses indicate that early fungi evolved digesting cell walls of algal ancestors of land plants.</title>
        <authorList>
            <person name="Chang Y."/>
            <person name="Wang S."/>
            <person name="Sekimoto S."/>
            <person name="Aerts A.L."/>
            <person name="Choi C."/>
            <person name="Clum A."/>
            <person name="LaButti K.M."/>
            <person name="Lindquist E.A."/>
            <person name="Yee Ngan C."/>
            <person name="Ohm R.A."/>
            <person name="Salamov A.A."/>
            <person name="Grigoriev I.V."/>
            <person name="Spatafora J.W."/>
            <person name="Berbee M.L."/>
        </authorList>
    </citation>
    <scope>NUCLEOTIDE SEQUENCE [LARGE SCALE GENOMIC DNA]</scope>
    <source>
        <strain evidence="13 14">NRRL 28638</strain>
    </source>
</reference>
<dbReference type="OMA" id="CGWWMHE"/>
<dbReference type="CDD" id="cd03506">
    <property type="entry name" value="Delta6-FADS-like"/>
    <property type="match status" value="1"/>
</dbReference>
<sequence length="451" mass="51109">MAPRVPLQNATHSPMNGGVKLFRRSELNTHTSSKDILTSKVYAPAYTIIDNKVYDVRDFVLDHPGGPIILTHVGRDGTDAFHTFHPDSSWETLANYYVGDIHPEDVINQDSKSSFLTDIRKLKDKYYKLGYFNADMGFYTYKCLSTLSIFALSVTILYNFSSSWFGIIPSAMIMGLFWQQCGWLSHDFLHHQVSDNRDINNAIGGLFFGAVCQGFSMSWWKDKHNTHHAAPNVYDEDPDIDTHPFLAWSEQAMELYADLNDQEMSSRMKKFMLTNQAIIYFPLLTFARLSWCTFSLWFSFSRGTLGDSNKIPINIEFSEKAALLTHWFITLSSPSSCPPLGSNPSYSSSFVKPLAVSSSPPYSLLTTTQVITGRDVTPSHFIQWFCGGLNYQVEHHLFPALPRHSLPKVQPDIEALCKKHGIPYHMTGFIDGTKEVLDRLQKIATNINDQI</sequence>
<keyword evidence="9" id="KW-0443">Lipid metabolism</keyword>
<evidence type="ECO:0000256" key="3">
    <source>
        <dbReference type="ARBA" id="ARBA00022617"/>
    </source>
</evidence>
<name>A0A137P4N6_CONC2</name>
<dbReference type="InterPro" id="IPR005804">
    <property type="entry name" value="FA_desaturase_dom"/>
</dbReference>
<dbReference type="Proteomes" id="UP000070444">
    <property type="component" value="Unassembled WGS sequence"/>
</dbReference>
<gene>
    <name evidence="13" type="ORF">CONCODRAFT_18016</name>
</gene>
<evidence type="ECO:0000256" key="4">
    <source>
        <dbReference type="ARBA" id="ARBA00022692"/>
    </source>
</evidence>
<evidence type="ECO:0000256" key="2">
    <source>
        <dbReference type="ARBA" id="ARBA00009295"/>
    </source>
</evidence>
<proteinExistence type="inferred from homology"/>
<evidence type="ECO:0000313" key="13">
    <source>
        <dbReference type="EMBL" id="KXN69909.1"/>
    </source>
</evidence>